<evidence type="ECO:0000313" key="2">
    <source>
        <dbReference type="Proteomes" id="UP001247754"/>
    </source>
</evidence>
<gene>
    <name evidence="1" type="ORF">RGD00_03060</name>
</gene>
<dbReference type="EMBL" id="JAVKPH010000002">
    <property type="protein sequence ID" value="MDR5651569.1"/>
    <property type="molecule type" value="Genomic_DNA"/>
</dbReference>
<comment type="caution">
    <text evidence="1">The sequence shown here is derived from an EMBL/GenBank/DDBJ whole genome shotgun (WGS) entry which is preliminary data.</text>
</comment>
<keyword evidence="2" id="KW-1185">Reference proteome</keyword>
<protein>
    <recommendedName>
        <fullName evidence="3">HEAT repeat domain-containing protein</fullName>
    </recommendedName>
</protein>
<evidence type="ECO:0008006" key="3">
    <source>
        <dbReference type="Google" id="ProtNLM"/>
    </source>
</evidence>
<dbReference type="Proteomes" id="UP001247754">
    <property type="component" value="Unassembled WGS sequence"/>
</dbReference>
<evidence type="ECO:0000313" key="1">
    <source>
        <dbReference type="EMBL" id="MDR5651569.1"/>
    </source>
</evidence>
<reference evidence="1 2" key="1">
    <citation type="submission" date="2023-09" db="EMBL/GenBank/DDBJ databases">
        <title>Xinfangfangia sedmenti sp. nov., isolated the sedment.</title>
        <authorList>
            <person name="Xu L."/>
        </authorList>
    </citation>
    <scope>NUCLEOTIDE SEQUENCE [LARGE SCALE GENOMIC DNA]</scope>
    <source>
        <strain evidence="1 2">LG-4</strain>
    </source>
</reference>
<organism evidence="1 2">
    <name type="scientific">Ruixingdingia sedimenti</name>
    <dbReference type="NCBI Taxonomy" id="3073604"/>
    <lineage>
        <taxon>Bacteria</taxon>
        <taxon>Pseudomonadati</taxon>
        <taxon>Pseudomonadota</taxon>
        <taxon>Alphaproteobacteria</taxon>
        <taxon>Rhodobacterales</taxon>
        <taxon>Paracoccaceae</taxon>
        <taxon>Ruixingdingia</taxon>
    </lineage>
</organism>
<name>A0ABU1F400_9RHOB</name>
<proteinExistence type="predicted"/>
<accession>A0ABU1F400</accession>
<sequence length="171" mass="18233">MEDADLRHLLEGGDRRSIGQADAVARRIAGSARGIAAAVRLMQDADPVVATRAADALEKATRADHGSLAPHKHTLLGSVAAISQQEVRWHLLQMLPRLRLDPAERAAAFALAEASLDHRSRIVAAYALSALFALSADDPALRAVAVAHAQARRSAPSAAIRTRVRQLLEGH</sequence>
<dbReference type="RefSeq" id="WP_310455782.1">
    <property type="nucleotide sequence ID" value="NZ_JAVKPH010000002.1"/>
</dbReference>